<feature type="region of interest" description="Disordered" evidence="1">
    <location>
        <begin position="1"/>
        <end position="28"/>
    </location>
</feature>
<dbReference type="EMBL" id="OZ023703">
    <property type="protein sequence ID" value="CAK9871252.1"/>
    <property type="molecule type" value="Genomic_DNA"/>
</dbReference>
<feature type="compositionally biased region" description="Basic residues" evidence="1">
    <location>
        <begin position="121"/>
        <end position="131"/>
    </location>
</feature>
<protein>
    <submittedName>
        <fullName evidence="2">Uncharacterized protein</fullName>
    </submittedName>
</protein>
<organism evidence="2 3">
    <name type="scientific">Sphagnum jensenii</name>
    <dbReference type="NCBI Taxonomy" id="128206"/>
    <lineage>
        <taxon>Eukaryota</taxon>
        <taxon>Viridiplantae</taxon>
        <taxon>Streptophyta</taxon>
        <taxon>Embryophyta</taxon>
        <taxon>Bryophyta</taxon>
        <taxon>Sphagnophytina</taxon>
        <taxon>Sphagnopsida</taxon>
        <taxon>Sphagnales</taxon>
        <taxon>Sphagnaceae</taxon>
        <taxon>Sphagnum</taxon>
    </lineage>
</organism>
<accession>A0ABP1B7T3</accession>
<sequence>MNEEQLQIMSRSWSQQTPPPAVEEEDLARSVQLQAPTRILSRCRASRKGFEKGVGGGGGGGGGGYGDMEACGKLRMGNFWRVVSTLARALTDARDQLVGIMSDSSPSTSSSSYTRYDRYGDRRRRNTHTRFSRTSPPPPPPPFSSSYPQSAAAGFGSHHPREKHHIQGYSAYRRSSSSSGCGLGNRSPLLLQRPRRRRRCTPSPPPSPCSSSCAPSCCCCHSITPRTTSQQQRRYNTPPRMRRRSCCAGRTGGGGGMHVGIEFTRGGGCDDGCGMASSNPVNICFSSGSAASSRRAAADCRHSLSCHNNINNQCLRNPSSRHCMGANYAELLRQEACRLRKHRIAQSRCCRRQ</sequence>
<feature type="compositionally biased region" description="Low complexity" evidence="1">
    <location>
        <begin position="102"/>
        <end position="114"/>
    </location>
</feature>
<evidence type="ECO:0000256" key="1">
    <source>
        <dbReference type="SAM" id="MobiDB-lite"/>
    </source>
</evidence>
<gene>
    <name evidence="2" type="ORF">CSSPJE1EN2_LOCUS13920</name>
</gene>
<evidence type="ECO:0000313" key="2">
    <source>
        <dbReference type="EMBL" id="CAK9871252.1"/>
    </source>
</evidence>
<dbReference type="Proteomes" id="UP001497522">
    <property type="component" value="Chromosome 2"/>
</dbReference>
<evidence type="ECO:0000313" key="3">
    <source>
        <dbReference type="Proteomes" id="UP001497522"/>
    </source>
</evidence>
<proteinExistence type="predicted"/>
<keyword evidence="3" id="KW-1185">Reference proteome</keyword>
<reference evidence="2 3" key="1">
    <citation type="submission" date="2024-03" db="EMBL/GenBank/DDBJ databases">
        <authorList>
            <consortium name="ELIXIR-Norway"/>
            <consortium name="Elixir Norway"/>
        </authorList>
    </citation>
    <scope>NUCLEOTIDE SEQUENCE [LARGE SCALE GENOMIC DNA]</scope>
</reference>
<feature type="compositionally biased region" description="Polar residues" evidence="1">
    <location>
        <begin position="1"/>
        <end position="16"/>
    </location>
</feature>
<name>A0ABP1B7T3_9BRYO</name>
<feature type="compositionally biased region" description="Low complexity" evidence="1">
    <location>
        <begin position="170"/>
        <end position="192"/>
    </location>
</feature>
<feature type="region of interest" description="Disordered" evidence="1">
    <location>
        <begin position="100"/>
        <end position="214"/>
    </location>
</feature>